<dbReference type="PANTHER" id="PTHR46797:SF1">
    <property type="entry name" value="METHYLPHOSPHONATE SYNTHASE"/>
    <property type="match status" value="1"/>
</dbReference>
<organism evidence="3 4">
    <name type="scientific">Kutzneria chonburiensis</name>
    <dbReference type="NCBI Taxonomy" id="1483604"/>
    <lineage>
        <taxon>Bacteria</taxon>
        <taxon>Bacillati</taxon>
        <taxon>Actinomycetota</taxon>
        <taxon>Actinomycetes</taxon>
        <taxon>Pseudonocardiales</taxon>
        <taxon>Pseudonocardiaceae</taxon>
        <taxon>Kutzneria</taxon>
    </lineage>
</organism>
<evidence type="ECO:0000256" key="1">
    <source>
        <dbReference type="ARBA" id="ARBA00023125"/>
    </source>
</evidence>
<dbReference type="EMBL" id="JBHLUD010000013">
    <property type="protein sequence ID" value="MFC0546952.1"/>
    <property type="molecule type" value="Genomic_DNA"/>
</dbReference>
<evidence type="ECO:0000313" key="4">
    <source>
        <dbReference type="Proteomes" id="UP001589810"/>
    </source>
</evidence>
<accession>A0ABV6N314</accession>
<dbReference type="CDD" id="cd00093">
    <property type="entry name" value="HTH_XRE"/>
    <property type="match status" value="1"/>
</dbReference>
<feature type="domain" description="HTH cro/C1-type" evidence="2">
    <location>
        <begin position="13"/>
        <end position="67"/>
    </location>
</feature>
<reference evidence="3 4" key="1">
    <citation type="submission" date="2024-09" db="EMBL/GenBank/DDBJ databases">
        <authorList>
            <person name="Sun Q."/>
            <person name="Mori K."/>
        </authorList>
    </citation>
    <scope>NUCLEOTIDE SEQUENCE [LARGE SCALE GENOMIC DNA]</scope>
    <source>
        <strain evidence="3 4">TBRC 1432</strain>
    </source>
</reference>
<dbReference type="SUPFAM" id="SSF47413">
    <property type="entry name" value="lambda repressor-like DNA-binding domains"/>
    <property type="match status" value="1"/>
</dbReference>
<gene>
    <name evidence="3" type="ORF">ACFFH7_35960</name>
</gene>
<sequence length="398" mass="42974">MDNELARLIGERIRFEREANHQTQVVVAGLSGITPDYLYQIERGKKLPTLQVLLAIAKALGKPAGALLNEQESRSLPPVRPVEAARNIHRALTLPLPETRRFDTSAELRSEVHAAWDSWQHSHQRYSKVSGALPQLITNAELLLRDDEDQDMATLAAIELYSLVRTVSKRLGRTDSALLAADRAKQAASKLGRPLPRAASAWNMAHVLLAENDAEGSETVAIQALSKLQADDAGATLDGLALQGALLSVAAVAGARLGQGWTARDRLRDADKLAKVTGERNTAWTAFGPTSVAIGAVSVENETGEVAEALRLAERIVPPASLSIERRVAFLLEQARGYELRRDYGSALVTLQTAGDEAPEDVSYRPAAQRVLSTIVHRGRSTVAQQGVAFATKFGIAV</sequence>
<evidence type="ECO:0000313" key="3">
    <source>
        <dbReference type="EMBL" id="MFC0546952.1"/>
    </source>
</evidence>
<proteinExistence type="predicted"/>
<protein>
    <submittedName>
        <fullName evidence="3">Helix-turn-helix domain-containing protein</fullName>
    </submittedName>
</protein>
<dbReference type="InterPro" id="IPR001387">
    <property type="entry name" value="Cro/C1-type_HTH"/>
</dbReference>
<dbReference type="InterPro" id="IPR050807">
    <property type="entry name" value="TransReg_Diox_bact_type"/>
</dbReference>
<dbReference type="PROSITE" id="PS50943">
    <property type="entry name" value="HTH_CROC1"/>
    <property type="match status" value="1"/>
</dbReference>
<dbReference type="SMART" id="SM00530">
    <property type="entry name" value="HTH_XRE"/>
    <property type="match status" value="1"/>
</dbReference>
<evidence type="ECO:0000259" key="2">
    <source>
        <dbReference type="PROSITE" id="PS50943"/>
    </source>
</evidence>
<dbReference type="RefSeq" id="WP_273937194.1">
    <property type="nucleotide sequence ID" value="NZ_CP097263.1"/>
</dbReference>
<dbReference type="Pfam" id="PF01381">
    <property type="entry name" value="HTH_3"/>
    <property type="match status" value="1"/>
</dbReference>
<dbReference type="InterPro" id="IPR010982">
    <property type="entry name" value="Lambda_DNA-bd_dom_sf"/>
</dbReference>
<keyword evidence="1" id="KW-0238">DNA-binding</keyword>
<comment type="caution">
    <text evidence="3">The sequence shown here is derived from an EMBL/GenBank/DDBJ whole genome shotgun (WGS) entry which is preliminary data.</text>
</comment>
<dbReference type="Gene3D" id="1.10.260.40">
    <property type="entry name" value="lambda repressor-like DNA-binding domains"/>
    <property type="match status" value="1"/>
</dbReference>
<keyword evidence="4" id="KW-1185">Reference proteome</keyword>
<name>A0ABV6N314_9PSEU</name>
<dbReference type="PANTHER" id="PTHR46797">
    <property type="entry name" value="HTH-TYPE TRANSCRIPTIONAL REGULATOR"/>
    <property type="match status" value="1"/>
</dbReference>
<dbReference type="Proteomes" id="UP001589810">
    <property type="component" value="Unassembled WGS sequence"/>
</dbReference>